<feature type="compositionally biased region" description="Polar residues" evidence="1">
    <location>
        <begin position="112"/>
        <end position="124"/>
    </location>
</feature>
<accession>A0ABR0J4E3</accession>
<feature type="compositionally biased region" description="Basic and acidic residues" evidence="1">
    <location>
        <begin position="183"/>
        <end position="194"/>
    </location>
</feature>
<feature type="compositionally biased region" description="Polar residues" evidence="1">
    <location>
        <begin position="583"/>
        <end position="597"/>
    </location>
</feature>
<protein>
    <recommendedName>
        <fullName evidence="4">GATA-type domain-containing protein</fullName>
    </recommendedName>
</protein>
<feature type="region of interest" description="Disordered" evidence="1">
    <location>
        <begin position="1"/>
        <end position="141"/>
    </location>
</feature>
<reference evidence="2 3" key="1">
    <citation type="submission" date="2023-08" db="EMBL/GenBank/DDBJ databases">
        <title>Black Yeasts Isolated from many extreme environments.</title>
        <authorList>
            <person name="Coleine C."/>
            <person name="Stajich J.E."/>
            <person name="Selbmann L."/>
        </authorList>
    </citation>
    <scope>NUCLEOTIDE SEQUENCE [LARGE SCALE GENOMIC DNA]</scope>
    <source>
        <strain evidence="2 3">CCFEE 6328</strain>
    </source>
</reference>
<feature type="region of interest" description="Disordered" evidence="1">
    <location>
        <begin position="405"/>
        <end position="444"/>
    </location>
</feature>
<feature type="compositionally biased region" description="Polar residues" evidence="1">
    <location>
        <begin position="173"/>
        <end position="182"/>
    </location>
</feature>
<keyword evidence="3" id="KW-1185">Reference proteome</keyword>
<feature type="compositionally biased region" description="Basic and acidic residues" evidence="1">
    <location>
        <begin position="74"/>
        <end position="87"/>
    </location>
</feature>
<organism evidence="2 3">
    <name type="scientific">Exophiala sideris</name>
    <dbReference type="NCBI Taxonomy" id="1016849"/>
    <lineage>
        <taxon>Eukaryota</taxon>
        <taxon>Fungi</taxon>
        <taxon>Dikarya</taxon>
        <taxon>Ascomycota</taxon>
        <taxon>Pezizomycotina</taxon>
        <taxon>Eurotiomycetes</taxon>
        <taxon>Chaetothyriomycetidae</taxon>
        <taxon>Chaetothyriales</taxon>
        <taxon>Herpotrichiellaceae</taxon>
        <taxon>Exophiala</taxon>
    </lineage>
</organism>
<feature type="compositionally biased region" description="Low complexity" evidence="1">
    <location>
        <begin position="291"/>
        <end position="305"/>
    </location>
</feature>
<feature type="region of interest" description="Disordered" evidence="1">
    <location>
        <begin position="583"/>
        <end position="602"/>
    </location>
</feature>
<dbReference type="EMBL" id="JAVRRF010000019">
    <property type="protein sequence ID" value="KAK5055718.1"/>
    <property type="molecule type" value="Genomic_DNA"/>
</dbReference>
<evidence type="ECO:0000256" key="1">
    <source>
        <dbReference type="SAM" id="MobiDB-lite"/>
    </source>
</evidence>
<feature type="region of interest" description="Disordered" evidence="1">
    <location>
        <begin position="883"/>
        <end position="928"/>
    </location>
</feature>
<feature type="compositionally biased region" description="Polar residues" evidence="1">
    <location>
        <begin position="906"/>
        <end position="916"/>
    </location>
</feature>
<gene>
    <name evidence="2" type="ORF">LTR69_008093</name>
</gene>
<feature type="compositionally biased region" description="Acidic residues" evidence="1">
    <location>
        <begin position="306"/>
        <end position="317"/>
    </location>
</feature>
<feature type="compositionally biased region" description="Polar residues" evidence="1">
    <location>
        <begin position="405"/>
        <end position="425"/>
    </location>
</feature>
<name>A0ABR0J4E3_9EURO</name>
<sequence>MPFASLRRKTVDATPSIHNDKKPASGSFRTRSATLPSLSPRKSLSALLDTARGRRPASPSRKNPPPGALDEDNYPEHEASNTDHDLQRCQPSSPDKSRRFRRSPSPHPLKGSVSSRLSKINGTGLNRRRSESSMKGEPPSKNFFETLANAIRAPASMFYKENKQTLRADDTDLLTSKTASASEESKPLTEKSAPEDDTSLLKSVRFTPSDARIDPEARSSPINIPQPTPPLPQVEPATTPPLQCHKKLEDPVPTGRPPATHIMRSSEDFRKALAETKPFDILDNMNGPMQDSHSSDPSTPLSDSDSALEDPFDDAAQEVDPAGSRAMLKEYNDRFQSSKSRRAISSTDAVIDSDFVYNNGTVQESGSFKVHEVVEADQKRMKTDMSKGTKNCLFPSVQTEPCCQIDSENGSETRKTSLVNENTANDRVASAPQPRNGDRPIPSLSEYVQMLENRRSYLSRGRRSYHSADSDVTTSLDVDNFDNCSNASLCPTETVKSFGPFAENIESGKLSTNCVATEKIQPSGNDPGYEASKDAPQGGQIDAGIALVQGAPINGLSQGQETKDSPPGASELDQAARLVNSSPAMPTTYSENGTQPRVGSHGLPTTRMYKVLNPYSDQHGWTPFDDYKFVYAARVAVAEFENDFREILATEGGFRWFWDTCDLPKWNAPSQDTNALTPWEIDDLVNSIHAYSLLPEPVPTLIFGDFKARIIRTSLERALGVKNLPLHLHPLDEVTEFSDESLSIEEESFPSTGNFRDVLEDDADGVLKYTVLHPASTGSVPIMTEEERMTKVNRLLQNFRLKKEKKLQKDNIKITKHAVEAMPLTSERSWSASEVEDPNGMLFPGANGVSKTGCGHAQAEFTKASTASWCRDCGRSYELLRSGKRARPSKRNGNGDGSDGSDETVESQCCGISSGSSDEDEKYCQGIV</sequence>
<evidence type="ECO:0000313" key="2">
    <source>
        <dbReference type="EMBL" id="KAK5055718.1"/>
    </source>
</evidence>
<feature type="region of interest" description="Disordered" evidence="1">
    <location>
        <begin position="164"/>
        <end position="325"/>
    </location>
</feature>
<feature type="compositionally biased region" description="Polar residues" evidence="1">
    <location>
        <begin position="27"/>
        <end position="42"/>
    </location>
</feature>
<dbReference type="Proteomes" id="UP001345691">
    <property type="component" value="Unassembled WGS sequence"/>
</dbReference>
<proteinExistence type="predicted"/>
<feature type="compositionally biased region" description="Pro residues" evidence="1">
    <location>
        <begin position="224"/>
        <end position="233"/>
    </location>
</feature>
<feature type="region of interest" description="Disordered" evidence="1">
    <location>
        <begin position="519"/>
        <end position="538"/>
    </location>
</feature>
<comment type="caution">
    <text evidence="2">The sequence shown here is derived from an EMBL/GenBank/DDBJ whole genome shotgun (WGS) entry which is preliminary data.</text>
</comment>
<feature type="compositionally biased region" description="Basic and acidic residues" evidence="1">
    <location>
        <begin position="264"/>
        <end position="280"/>
    </location>
</feature>
<evidence type="ECO:0000313" key="3">
    <source>
        <dbReference type="Proteomes" id="UP001345691"/>
    </source>
</evidence>
<evidence type="ECO:0008006" key="4">
    <source>
        <dbReference type="Google" id="ProtNLM"/>
    </source>
</evidence>